<keyword evidence="3 4" id="KW-0012">Acyltransferase</keyword>
<dbReference type="InterPro" id="IPR016039">
    <property type="entry name" value="Thiolase-like"/>
</dbReference>
<dbReference type="Proteomes" id="UP000325122">
    <property type="component" value="Unassembled WGS sequence"/>
</dbReference>
<proteinExistence type="inferred from homology"/>
<dbReference type="RefSeq" id="WP_150022423.1">
    <property type="nucleotide sequence ID" value="NZ_VWOJ01000001.1"/>
</dbReference>
<dbReference type="SUPFAM" id="SSF53901">
    <property type="entry name" value="Thiolase-like"/>
    <property type="match status" value="2"/>
</dbReference>
<comment type="similarity">
    <text evidence="1 4">Belongs to the thiolase-like superfamily. Thiolase family.</text>
</comment>
<feature type="domain" description="Thiolase N-terminal" evidence="5">
    <location>
        <begin position="10"/>
        <end position="232"/>
    </location>
</feature>
<keyword evidence="2 4" id="KW-0808">Transferase</keyword>
<evidence type="ECO:0000256" key="4">
    <source>
        <dbReference type="RuleBase" id="RU003557"/>
    </source>
</evidence>
<dbReference type="EC" id="2.3.1.16" evidence="7"/>
<dbReference type="CDD" id="cd00751">
    <property type="entry name" value="thiolase"/>
    <property type="match status" value="1"/>
</dbReference>
<reference evidence="7 8" key="1">
    <citation type="submission" date="2019-09" db="EMBL/GenBank/DDBJ databases">
        <authorList>
            <person name="Kevbrin V."/>
            <person name="Grouzdev D.S."/>
        </authorList>
    </citation>
    <scope>NUCLEOTIDE SEQUENCE [LARGE SCALE GENOMIC DNA]</scope>
    <source>
        <strain evidence="7 8">G-192</strain>
    </source>
</reference>
<comment type="caution">
    <text evidence="7">The sequence shown here is derived from an EMBL/GenBank/DDBJ whole genome shotgun (WGS) entry which is preliminary data.</text>
</comment>
<dbReference type="PIRSF" id="PIRSF000429">
    <property type="entry name" value="Ac-CoA_Ac_transf"/>
    <property type="match status" value="1"/>
</dbReference>
<dbReference type="PANTHER" id="PTHR43365">
    <property type="entry name" value="BLR7806 PROTEIN"/>
    <property type="match status" value="1"/>
</dbReference>
<dbReference type="EMBL" id="VWOJ01000001">
    <property type="protein sequence ID" value="KAA5805391.1"/>
    <property type="molecule type" value="Genomic_DNA"/>
</dbReference>
<gene>
    <name evidence="7" type="ORF">F1654_05270</name>
</gene>
<dbReference type="PROSITE" id="PS00737">
    <property type="entry name" value="THIOLASE_2"/>
    <property type="match status" value="1"/>
</dbReference>
<evidence type="ECO:0000256" key="1">
    <source>
        <dbReference type="ARBA" id="ARBA00010982"/>
    </source>
</evidence>
<evidence type="ECO:0000259" key="5">
    <source>
        <dbReference type="Pfam" id="PF00108"/>
    </source>
</evidence>
<dbReference type="InterPro" id="IPR020613">
    <property type="entry name" value="Thiolase_CS"/>
</dbReference>
<protein>
    <submittedName>
        <fullName evidence="7">Acetyl-CoA C-acyltransferase</fullName>
        <ecNumber evidence="7">2.3.1.16</ecNumber>
    </submittedName>
</protein>
<feature type="domain" description="Thiolase C-terminal" evidence="6">
    <location>
        <begin position="281"/>
        <end position="403"/>
    </location>
</feature>
<dbReference type="InterPro" id="IPR020616">
    <property type="entry name" value="Thiolase_N"/>
</dbReference>
<dbReference type="InterPro" id="IPR002155">
    <property type="entry name" value="Thiolase"/>
</dbReference>
<evidence type="ECO:0000313" key="8">
    <source>
        <dbReference type="Proteomes" id="UP000325122"/>
    </source>
</evidence>
<evidence type="ECO:0000256" key="2">
    <source>
        <dbReference type="ARBA" id="ARBA00022679"/>
    </source>
</evidence>
<dbReference type="Pfam" id="PF02803">
    <property type="entry name" value="Thiolase_C"/>
    <property type="match status" value="1"/>
</dbReference>
<dbReference type="NCBIfam" id="TIGR01930">
    <property type="entry name" value="AcCoA-C-Actrans"/>
    <property type="match status" value="1"/>
</dbReference>
<keyword evidence="8" id="KW-1185">Reference proteome</keyword>
<organism evidence="7 8">
    <name type="scientific">Alkalicaulis satelles</name>
    <dbReference type="NCBI Taxonomy" id="2609175"/>
    <lineage>
        <taxon>Bacteria</taxon>
        <taxon>Pseudomonadati</taxon>
        <taxon>Pseudomonadota</taxon>
        <taxon>Alphaproteobacteria</taxon>
        <taxon>Maricaulales</taxon>
        <taxon>Maricaulaceae</taxon>
        <taxon>Alkalicaulis</taxon>
    </lineage>
</organism>
<dbReference type="PANTHER" id="PTHR43365:SF1">
    <property type="entry name" value="ACETYL-COA C-ACYLTRANSFERASE"/>
    <property type="match status" value="1"/>
</dbReference>
<evidence type="ECO:0000259" key="6">
    <source>
        <dbReference type="Pfam" id="PF02803"/>
    </source>
</evidence>
<dbReference type="Pfam" id="PF00108">
    <property type="entry name" value="Thiolase_N"/>
    <property type="match status" value="1"/>
</dbReference>
<dbReference type="InterPro" id="IPR020617">
    <property type="entry name" value="Thiolase_C"/>
</dbReference>
<accession>A0A5M6ZST8</accession>
<dbReference type="AlphaFoldDB" id="A0A5M6ZST8"/>
<name>A0A5M6ZST8_9PROT</name>
<dbReference type="Gene3D" id="3.40.47.10">
    <property type="match status" value="2"/>
</dbReference>
<evidence type="ECO:0000256" key="3">
    <source>
        <dbReference type="ARBA" id="ARBA00023315"/>
    </source>
</evidence>
<evidence type="ECO:0000313" key="7">
    <source>
        <dbReference type="EMBL" id="KAA5805391.1"/>
    </source>
</evidence>
<dbReference type="GO" id="GO:0003988">
    <property type="term" value="F:acetyl-CoA C-acyltransferase activity"/>
    <property type="evidence" value="ECO:0007669"/>
    <property type="project" value="UniProtKB-EC"/>
</dbReference>
<sequence length="404" mass="41361">MKLSDAYLYDAVRTPRGKGREGGALAHIGPHELVSQLVAALKDRTSPDAVESASALILGSVGQIGSQGGNIALVSRLHAGLPHETAAWTLNNFCVAGLTATGQAAALASAGEPALMLAGGVEMLSQVPFMGDKASYYTDPDLSRALRYAPVALSADLMATKEGLSRAELDAEVIASHERAAQAWAQGRHDAAVAPVRGPDGAIVLARDECIREGMDQAALDALPPAFAKMGAAGYDAMMLKANPGLEAVSHLHSVAHCPPMADGAALTLIGSRAAGDAAGLKPKARILARIDASGDPVDQLTAGFAAMDALLSMTGLSLDDFDRIEFMEAFAAVPAKFRRDRGADPSKVNVNGGHLAMGHPMGATGAILLTTLVHELERCGGALGLAVAHGGSGTGSAMIVERS</sequence>